<sequence>MPQMSPLNWLFLFMYFIMMIIVINSFIYFVYLSNPKLFFNKKFISMMIWMW</sequence>
<protein>
    <submittedName>
        <fullName evidence="2">ATP synthetase subunit 8</fullName>
    </submittedName>
</protein>
<organism evidence="2">
    <name type="scientific">Hilaphura varipes</name>
    <dbReference type="NCBI Taxonomy" id="1745521"/>
    <lineage>
        <taxon>Eukaryota</taxon>
        <taxon>Metazoa</taxon>
        <taxon>Ecdysozoa</taxon>
        <taxon>Arthropoda</taxon>
        <taxon>Hexapoda</taxon>
        <taxon>Insecta</taxon>
        <taxon>Pterygota</taxon>
        <taxon>Neoptera</taxon>
        <taxon>Paraneoptera</taxon>
        <taxon>Hemiptera</taxon>
        <taxon>Auchenorrhyncha</taxon>
        <taxon>Cicadoidea</taxon>
        <taxon>Cicadidae</taxon>
        <taxon>Cicadettinae</taxon>
        <taxon>Cicadettini</taxon>
        <taxon>Hilaphura</taxon>
    </lineage>
</organism>
<feature type="transmembrane region" description="Helical" evidence="1">
    <location>
        <begin position="12"/>
        <end position="32"/>
    </location>
</feature>
<keyword evidence="1" id="KW-1133">Transmembrane helix</keyword>
<keyword evidence="1" id="KW-0812">Transmembrane</keyword>
<dbReference type="EMBL" id="MG918032">
    <property type="protein sequence ID" value="QBQ01971.1"/>
    <property type="molecule type" value="Genomic_DNA"/>
</dbReference>
<evidence type="ECO:0000313" key="2">
    <source>
        <dbReference type="EMBL" id="QBQ01971.1"/>
    </source>
</evidence>
<dbReference type="AlphaFoldDB" id="A0A482KDJ9"/>
<reference evidence="2" key="1">
    <citation type="submission" date="2018-02" db="EMBL/GenBank/DDBJ databases">
        <title>The dual-effect of the Messinian on the diversification of the Tettigettalna cicadas.</title>
        <authorList>
            <person name="Costa G.J."/>
            <person name="Nunes V.L."/>
            <person name="Silva D.N."/>
            <person name="Marabuto E."/>
            <person name="Pons P."/>
            <person name="Bas J.M."/>
            <person name="Mendes R."/>
            <person name="Hertach T."/>
            <person name="Paulo O.S."/>
            <person name="Simoes P.C."/>
        </authorList>
    </citation>
    <scope>NUCLEOTIDE SEQUENCE</scope>
</reference>
<evidence type="ECO:0000256" key="1">
    <source>
        <dbReference type="SAM" id="Phobius"/>
    </source>
</evidence>
<accession>A0A482KDJ9</accession>
<name>A0A482KDJ9_9HEMI</name>
<proteinExistence type="predicted"/>
<keyword evidence="1" id="KW-0472">Membrane</keyword>
<geneLocation type="mitochondrion" evidence="2"/>
<keyword evidence="2" id="KW-0496">Mitochondrion</keyword>